<evidence type="ECO:0000256" key="1">
    <source>
        <dbReference type="ARBA" id="ARBA00049400"/>
    </source>
</evidence>
<proteinExistence type="inferred from homology"/>
<comment type="pathway">
    <text evidence="2">tRNA modification; wybutosine-tRNA(Phe) biosynthesis.</text>
</comment>
<dbReference type="InterPro" id="IPR026274">
    <property type="entry name" value="tRNA_wybutosine_synth_prot_2"/>
</dbReference>
<dbReference type="RefSeq" id="XP_008716431.1">
    <property type="nucleotide sequence ID" value="XM_008718209.1"/>
</dbReference>
<protein>
    <recommendedName>
        <fullName evidence="2">tRNA wybutosine-synthesizing protein 2</fullName>
        <shortName evidence="2">tRNA-yW-synthesizing protein 2</shortName>
    </recommendedName>
    <alternativeName>
        <fullName evidence="2">tRNA(Phe) (4-demethylwyosine(37)-C(7)) aminocarboxypropyltransferase</fullName>
    </alternativeName>
</protein>
<dbReference type="VEuPathDB" id="FungiDB:HMPREF1541_03861"/>
<gene>
    <name evidence="4" type="ORF">HMPREF1541_03861</name>
</gene>
<sequence>MSAIATAAPGVQAKAKLPALEAGWRILLKLGMTKQGLDGTISTAPARPRKRPTNPLQAGIDTFLSDCLHLEQASRTSLPKRYTLYLPLLLLPVNFTTHNVEWQRLYAGLDDVRKGQLFQTIADAFSCAGQHVTHIAINAPIEHCQDTEENVLRSPSGLLPVWGDCGPSGLLDGKVGNPGAADFDAAFWVSTVQDHGIRQMWAPKWTMFSRGNLSEKRRILGTVNKGQRSVMAGSAAHEIENMQVLDLYVGIGYFALCYLARGVSRVWGWDLNPWSIEGLRRGCEANGWACVVLRVDDDGECDRSTISDLVSRLRPNVHLRQEDRIRCIAFVGDNRWAAKVMRTIDMECSQQLGAEAEASQTKFQHVNLGMLPTSVASWPNAAALVAPSGELHVHENVQFSDIDQKRSEVESRLTHMLSRQYGQRCARVAHVEHVKTYAPGIIHCVFDVEVLDIE</sequence>
<dbReference type="PANTHER" id="PTHR23245">
    <property type="entry name" value="TRNA METHYLTRANSFERASE"/>
    <property type="match status" value="1"/>
</dbReference>
<dbReference type="HOGENOM" id="CLU_023588_0_0_1"/>
<keyword evidence="5" id="KW-1185">Reference proteome</keyword>
<keyword evidence="2" id="KW-0949">S-adenosyl-L-methionine</keyword>
<evidence type="ECO:0000313" key="5">
    <source>
        <dbReference type="Proteomes" id="UP000030752"/>
    </source>
</evidence>
<dbReference type="Proteomes" id="UP000030752">
    <property type="component" value="Unassembled WGS sequence"/>
</dbReference>
<dbReference type="PROSITE" id="PS51684">
    <property type="entry name" value="SAM_MT_TRM5_TYW2"/>
    <property type="match status" value="1"/>
</dbReference>
<dbReference type="FunCoup" id="W2RZT0">
    <property type="interactions" value="25"/>
</dbReference>
<dbReference type="UniPathway" id="UPA00375"/>
<dbReference type="GO" id="GO:0031591">
    <property type="term" value="P:wybutosine biosynthetic process"/>
    <property type="evidence" value="ECO:0007669"/>
    <property type="project" value="InterPro"/>
</dbReference>
<feature type="domain" description="SAM-dependent methyltransferase TRM5/TYW2-type" evidence="3">
    <location>
        <begin position="125"/>
        <end position="452"/>
    </location>
</feature>
<comment type="function">
    <text evidence="2">S-adenosyl-L-methionine-dependent transferase that acts as a component of the wybutosine biosynthesis pathway. Wybutosine is a hyper modified guanosine with a tricyclic base found at the 3'-position adjacent to the anticodon of eukaryotic phenylalanine tRNA. Catalyzes the transfer of the alpha-amino-alpha-carboxypropyl (acp) group from S-adenosyl-L-methionine to the C-7 position of 4-demethylwyosine (imG-14) to produce wybutosine-86.</text>
</comment>
<dbReference type="InterPro" id="IPR030382">
    <property type="entry name" value="MeTrfase_TRM5/TYW2"/>
</dbReference>
<dbReference type="GO" id="GO:0030488">
    <property type="term" value="P:tRNA methylation"/>
    <property type="evidence" value="ECO:0007669"/>
    <property type="project" value="TreeGrafter"/>
</dbReference>
<keyword evidence="2" id="KW-0819">tRNA processing</keyword>
<dbReference type="PANTHER" id="PTHR23245:SF25">
    <property type="entry name" value="TRNA WYBUTOSINE-SYNTHESIZING PROTEIN 2 HOMOLOG"/>
    <property type="match status" value="1"/>
</dbReference>
<dbReference type="CDD" id="cd02440">
    <property type="entry name" value="AdoMet_MTases"/>
    <property type="match status" value="1"/>
</dbReference>
<dbReference type="GO" id="GO:0102522">
    <property type="term" value="F:tRNA 4-demethylwyosine alpha-amino-alpha-carboxypropyltransferase activity"/>
    <property type="evidence" value="ECO:0007669"/>
    <property type="project" value="UniProtKB-EC"/>
</dbReference>
<dbReference type="SUPFAM" id="SSF53335">
    <property type="entry name" value="S-adenosyl-L-methionine-dependent methyltransferases"/>
    <property type="match status" value="1"/>
</dbReference>
<dbReference type="InParanoid" id="W2RZT0"/>
<dbReference type="AlphaFoldDB" id="W2RZT0"/>
<dbReference type="GO" id="GO:0008175">
    <property type="term" value="F:tRNA methyltransferase activity"/>
    <property type="evidence" value="ECO:0007669"/>
    <property type="project" value="TreeGrafter"/>
</dbReference>
<dbReference type="InterPro" id="IPR029063">
    <property type="entry name" value="SAM-dependent_MTases_sf"/>
</dbReference>
<dbReference type="PIRSF" id="PIRSF038972">
    <property type="entry name" value="Trm12"/>
    <property type="match status" value="1"/>
</dbReference>
<dbReference type="eggNOG" id="KOG1227">
    <property type="taxonomic scope" value="Eukaryota"/>
</dbReference>
<dbReference type="EMBL" id="KB822719">
    <property type="protein sequence ID" value="ETN41922.1"/>
    <property type="molecule type" value="Genomic_DNA"/>
</dbReference>
<organism evidence="4 5">
    <name type="scientific">Cyphellophora europaea (strain CBS 101466)</name>
    <name type="common">Phialophora europaea</name>
    <dbReference type="NCBI Taxonomy" id="1220924"/>
    <lineage>
        <taxon>Eukaryota</taxon>
        <taxon>Fungi</taxon>
        <taxon>Dikarya</taxon>
        <taxon>Ascomycota</taxon>
        <taxon>Pezizomycotina</taxon>
        <taxon>Eurotiomycetes</taxon>
        <taxon>Chaetothyriomycetidae</taxon>
        <taxon>Chaetothyriales</taxon>
        <taxon>Cyphellophoraceae</taxon>
        <taxon>Cyphellophora</taxon>
    </lineage>
</organism>
<dbReference type="GeneID" id="19971200"/>
<accession>W2RZT0</accession>
<dbReference type="STRING" id="1220924.W2RZT0"/>
<comment type="similarity">
    <text evidence="2">Belongs to the class I-like SAM-binding methyltransferase superfamily. TRM5/TYW2 family.</text>
</comment>
<dbReference type="Gene3D" id="3.40.50.150">
    <property type="entry name" value="Vaccinia Virus protein VP39"/>
    <property type="match status" value="1"/>
</dbReference>
<dbReference type="GO" id="GO:0008757">
    <property type="term" value="F:S-adenosylmethionine-dependent methyltransferase activity"/>
    <property type="evidence" value="ECO:0007669"/>
    <property type="project" value="InterPro"/>
</dbReference>
<reference evidence="4 5" key="1">
    <citation type="submission" date="2013-03" db="EMBL/GenBank/DDBJ databases">
        <title>The Genome Sequence of Phialophora europaea CBS 101466.</title>
        <authorList>
            <consortium name="The Broad Institute Genomics Platform"/>
            <person name="Cuomo C."/>
            <person name="de Hoog S."/>
            <person name="Gorbushina A."/>
            <person name="Walker B."/>
            <person name="Young S.K."/>
            <person name="Zeng Q."/>
            <person name="Gargeya S."/>
            <person name="Fitzgerald M."/>
            <person name="Haas B."/>
            <person name="Abouelleil A."/>
            <person name="Allen A.W."/>
            <person name="Alvarado L."/>
            <person name="Arachchi H.M."/>
            <person name="Berlin A.M."/>
            <person name="Chapman S.B."/>
            <person name="Gainer-Dewar J."/>
            <person name="Goldberg J."/>
            <person name="Griggs A."/>
            <person name="Gujja S."/>
            <person name="Hansen M."/>
            <person name="Howarth C."/>
            <person name="Imamovic A."/>
            <person name="Ireland A."/>
            <person name="Larimer J."/>
            <person name="McCowan C."/>
            <person name="Murphy C."/>
            <person name="Pearson M."/>
            <person name="Poon T.W."/>
            <person name="Priest M."/>
            <person name="Roberts A."/>
            <person name="Saif S."/>
            <person name="Shea T."/>
            <person name="Sisk P."/>
            <person name="Sykes S."/>
            <person name="Wortman J."/>
            <person name="Nusbaum C."/>
            <person name="Birren B."/>
        </authorList>
    </citation>
    <scope>NUCLEOTIDE SEQUENCE [LARGE SCALE GENOMIC DNA]</scope>
    <source>
        <strain evidence="4 5">CBS 101466</strain>
    </source>
</reference>
<name>W2RZT0_CYPE1</name>
<comment type="subcellular location">
    <subcellularLocation>
        <location evidence="2">Cytoplasm</location>
    </subcellularLocation>
</comment>
<dbReference type="OrthoDB" id="2387925at2759"/>
<evidence type="ECO:0000256" key="2">
    <source>
        <dbReference type="PIRNR" id="PIRNR038972"/>
    </source>
</evidence>
<evidence type="ECO:0000259" key="3">
    <source>
        <dbReference type="PROSITE" id="PS51684"/>
    </source>
</evidence>
<comment type="catalytic activity">
    <reaction evidence="1">
        <text>4-demethylwyosine(37) in tRNA(Phe) + S-adenosyl-L-methionine = 4-demethyl-7-[(3S)-3-amino-3-carboxypropyl]wyosine(37) in tRNA(Phe) + S-methyl-5'-thioadenosine + H(+)</text>
        <dbReference type="Rhea" id="RHEA:36355"/>
        <dbReference type="Rhea" id="RHEA-COMP:10164"/>
        <dbReference type="Rhea" id="RHEA-COMP:10378"/>
        <dbReference type="ChEBI" id="CHEBI:15378"/>
        <dbReference type="ChEBI" id="CHEBI:17509"/>
        <dbReference type="ChEBI" id="CHEBI:59789"/>
        <dbReference type="ChEBI" id="CHEBI:64315"/>
        <dbReference type="ChEBI" id="CHEBI:73550"/>
        <dbReference type="EC" id="2.5.1.114"/>
    </reaction>
</comment>
<keyword evidence="2" id="KW-0963">Cytoplasm</keyword>
<dbReference type="GO" id="GO:0005737">
    <property type="term" value="C:cytoplasm"/>
    <property type="evidence" value="ECO:0007669"/>
    <property type="project" value="UniProtKB-SubCell"/>
</dbReference>
<keyword evidence="2" id="KW-0808">Transferase</keyword>
<evidence type="ECO:0000313" key="4">
    <source>
        <dbReference type="EMBL" id="ETN41922.1"/>
    </source>
</evidence>